<protein>
    <submittedName>
        <fullName evidence="3">Mucin-7-like</fullName>
    </submittedName>
</protein>
<dbReference type="KEGG" id="mcal:115029062"/>
<dbReference type="Proteomes" id="UP000515126">
    <property type="component" value="Chromosome 2"/>
</dbReference>
<proteinExistence type="predicted"/>
<feature type="region of interest" description="Disordered" evidence="1">
    <location>
        <begin position="71"/>
        <end position="90"/>
    </location>
</feature>
<evidence type="ECO:0000313" key="3">
    <source>
        <dbReference type="RefSeq" id="XP_029324038.1"/>
    </source>
</evidence>
<evidence type="ECO:0000313" key="2">
    <source>
        <dbReference type="Proteomes" id="UP000515126"/>
    </source>
</evidence>
<dbReference type="AlphaFoldDB" id="A0A6P7PQS2"/>
<dbReference type="GeneID" id="115029062"/>
<reference evidence="3" key="1">
    <citation type="submission" date="2025-08" db="UniProtKB">
        <authorList>
            <consortium name="RefSeq"/>
        </authorList>
    </citation>
    <scope>IDENTIFICATION</scope>
</reference>
<gene>
    <name evidence="3" type="primary">LOC115029062</name>
</gene>
<organism evidence="2 3">
    <name type="scientific">Mus caroli</name>
    <name type="common">Ryukyu mouse</name>
    <name type="synonym">Ricefield mouse</name>
    <dbReference type="NCBI Taxonomy" id="10089"/>
    <lineage>
        <taxon>Eukaryota</taxon>
        <taxon>Metazoa</taxon>
        <taxon>Chordata</taxon>
        <taxon>Craniata</taxon>
        <taxon>Vertebrata</taxon>
        <taxon>Euteleostomi</taxon>
        <taxon>Mammalia</taxon>
        <taxon>Eutheria</taxon>
        <taxon>Euarchontoglires</taxon>
        <taxon>Glires</taxon>
        <taxon>Rodentia</taxon>
        <taxon>Myomorpha</taxon>
        <taxon>Muroidea</taxon>
        <taxon>Muridae</taxon>
        <taxon>Murinae</taxon>
        <taxon>Mus</taxon>
        <taxon>Mus</taxon>
    </lineage>
</organism>
<accession>A0A6P7PQS2</accession>
<name>A0A6P7PQS2_MUSCR</name>
<feature type="compositionally biased region" description="Pro residues" evidence="1">
    <location>
        <begin position="73"/>
        <end position="88"/>
    </location>
</feature>
<feature type="compositionally biased region" description="Low complexity" evidence="1">
    <location>
        <begin position="19"/>
        <end position="28"/>
    </location>
</feature>
<dbReference type="RefSeq" id="XP_029324038.1">
    <property type="nucleotide sequence ID" value="XM_029468178.1"/>
</dbReference>
<evidence type="ECO:0000256" key="1">
    <source>
        <dbReference type="SAM" id="MobiDB-lite"/>
    </source>
</evidence>
<keyword evidence="2" id="KW-1185">Reference proteome</keyword>
<sequence>MRLRLQGAAPSARPPLLPSPSEYSSLPPARAGRPLRCSAAPRRPLAAAPAPSELAAGGEWAVASPVHALASPLPRPEGAPPPCPPSPPTFLGLGTRDAAPLFQSHELVWMDAGPGSQRACTEAGPVIRAPAVAYGKPSCAIYCVILVV</sequence>
<feature type="region of interest" description="Disordered" evidence="1">
    <location>
        <begin position="1"/>
        <end position="37"/>
    </location>
</feature>